<dbReference type="Gene3D" id="3.40.50.720">
    <property type="entry name" value="NAD(P)-binding Rossmann-like Domain"/>
    <property type="match status" value="1"/>
</dbReference>
<feature type="domain" description="Nitroreductase" evidence="1">
    <location>
        <begin position="405"/>
        <end position="436"/>
    </location>
</feature>
<evidence type="ECO:0008006" key="5">
    <source>
        <dbReference type="Google" id="ProtNLM"/>
    </source>
</evidence>
<dbReference type="InterPro" id="IPR045886">
    <property type="entry name" value="ThiF/MoeB/HesA"/>
</dbReference>
<evidence type="ECO:0000259" key="2">
    <source>
        <dbReference type="Pfam" id="PF00899"/>
    </source>
</evidence>
<evidence type="ECO:0000259" key="1">
    <source>
        <dbReference type="Pfam" id="PF00881"/>
    </source>
</evidence>
<dbReference type="GO" id="GO:0061503">
    <property type="term" value="F:tRNA threonylcarbamoyladenosine dehydratase"/>
    <property type="evidence" value="ECO:0007669"/>
    <property type="project" value="TreeGrafter"/>
</dbReference>
<evidence type="ECO:0000313" key="3">
    <source>
        <dbReference type="EMBL" id="PQJ11373.1"/>
    </source>
</evidence>
<dbReference type="Proteomes" id="UP000239872">
    <property type="component" value="Unassembled WGS sequence"/>
</dbReference>
<accession>A0A2S7SWS6</accession>
<dbReference type="Pfam" id="PF00899">
    <property type="entry name" value="ThiF"/>
    <property type="match status" value="1"/>
</dbReference>
<dbReference type="InterPro" id="IPR000415">
    <property type="entry name" value="Nitroreductase-like"/>
</dbReference>
<dbReference type="AlphaFoldDB" id="A0A2S7SWS6"/>
<dbReference type="SUPFAM" id="SSF55469">
    <property type="entry name" value="FMN-dependent nitroreductase-like"/>
    <property type="match status" value="1"/>
</dbReference>
<organism evidence="3 4">
    <name type="scientific">Flavipsychrobacter stenotrophus</name>
    <dbReference type="NCBI Taxonomy" id="2077091"/>
    <lineage>
        <taxon>Bacteria</taxon>
        <taxon>Pseudomonadati</taxon>
        <taxon>Bacteroidota</taxon>
        <taxon>Chitinophagia</taxon>
        <taxon>Chitinophagales</taxon>
        <taxon>Chitinophagaceae</taxon>
        <taxon>Flavipsychrobacter</taxon>
    </lineage>
</organism>
<dbReference type="InterPro" id="IPR029479">
    <property type="entry name" value="Nitroreductase"/>
</dbReference>
<dbReference type="InterPro" id="IPR035985">
    <property type="entry name" value="Ubiquitin-activating_enz"/>
</dbReference>
<comment type="caution">
    <text evidence="3">The sequence shown here is derived from an EMBL/GenBank/DDBJ whole genome shotgun (WGS) entry which is preliminary data.</text>
</comment>
<protein>
    <recommendedName>
        <fullName evidence="5">THIF-type NAD/FAD binding fold domain-containing protein</fullName>
    </recommendedName>
</protein>
<evidence type="ECO:0000313" key="4">
    <source>
        <dbReference type="Proteomes" id="UP000239872"/>
    </source>
</evidence>
<dbReference type="OrthoDB" id="5149792at2"/>
<dbReference type="InterPro" id="IPR000594">
    <property type="entry name" value="ThiF_NAD_FAD-bd"/>
</dbReference>
<dbReference type="GO" id="GO:0008641">
    <property type="term" value="F:ubiquitin-like modifier activating enzyme activity"/>
    <property type="evidence" value="ECO:0007669"/>
    <property type="project" value="InterPro"/>
</dbReference>
<feature type="domain" description="THIF-type NAD/FAD binding fold" evidence="2">
    <location>
        <begin position="118"/>
        <end position="249"/>
    </location>
</feature>
<dbReference type="Gene3D" id="3.40.109.10">
    <property type="entry name" value="NADH Oxidase"/>
    <property type="match status" value="2"/>
</dbReference>
<dbReference type="PANTHER" id="PTHR43267">
    <property type="entry name" value="TRNA THREONYLCARBAMOYLADENOSINE DEHYDRATASE"/>
    <property type="match status" value="1"/>
</dbReference>
<name>A0A2S7SWS6_9BACT</name>
<dbReference type="CDD" id="cd01483">
    <property type="entry name" value="E1_enzyme_family"/>
    <property type="match status" value="1"/>
</dbReference>
<keyword evidence="4" id="KW-1185">Reference proteome</keyword>
<dbReference type="PANTHER" id="PTHR43267:SF3">
    <property type="entry name" value="THIF PROTEIN"/>
    <property type="match status" value="1"/>
</dbReference>
<dbReference type="GO" id="GO:0016491">
    <property type="term" value="F:oxidoreductase activity"/>
    <property type="evidence" value="ECO:0007669"/>
    <property type="project" value="InterPro"/>
</dbReference>
<dbReference type="NCBIfam" id="NF005901">
    <property type="entry name" value="PRK07877.1"/>
    <property type="match status" value="1"/>
</dbReference>
<dbReference type="RefSeq" id="WP_105038252.1">
    <property type="nucleotide sequence ID" value="NZ_PPSL01000002.1"/>
</dbReference>
<sequence>MLTERLQFTKNLNELYVPSLFRLADSGDLKAFNELLANDSIMVFDEIYDQLRELIKSRNPKQKLTAADYELRIAQHIGSTPITEYGVWAYYPWSQRLVHILDKEEFIELRTSANKNKITIAERERLATKKVGVIGLSVGQSVSMTLALERGCGELRIADFDRLELNNMNRIRTGVHNLGLLKTYAVAREIAELDPYFKVVCFSEGITEANIHQFFTENGKLDLVIDECDGVNIKILCRIKARELNVPVLMEASDRGTLDVERFDLEPDRPIIHGWLEGLTLDFEIINKLKTAEEKLPYMLPISGLDTLSPRMKASMVEIEQTITTWPQLATAVTLGGALTADTCRRIFLDQFTNSGRYFIDLEELIPDTREKPVINYHIEEQPLTVDYMNELAAEATAGMQLHSELPERAVLMELLEAARQAPSAGNNQPWKWHLTNSCLFLFHDRIRSVTFGDFEDIASYVALGAAVENLELAAHKHHIGLDITPFPIDSKKLIAVIRFSKEATANGLYMPDELVKEIGNRFTNRNLGPRVALEADAITQLRAAVASIPGAELLLKEDEADMAELADIMSSSERLRMLHAEGHYEFYNKEVRWDDEHSRTTADGIDIGTLDVKPSEVVGLKLVKDPRVVALLAEWRGGKGLESIARKAIASASGIGLIVMPKYSPLDYFMGGRAVERMWLMASKLNVSMQPMLAAPLHFARLNHGNGEGLPDFMKEEFTELYKRFERVFPGLEGKGEIFLFRLCIAKTPSVKSYRLPLVNILTES</sequence>
<dbReference type="Pfam" id="PF00881">
    <property type="entry name" value="Nitroreductase"/>
    <property type="match status" value="1"/>
</dbReference>
<dbReference type="EMBL" id="PPSL01000002">
    <property type="protein sequence ID" value="PQJ11373.1"/>
    <property type="molecule type" value="Genomic_DNA"/>
</dbReference>
<dbReference type="SUPFAM" id="SSF69572">
    <property type="entry name" value="Activating enzymes of the ubiquitin-like proteins"/>
    <property type="match status" value="1"/>
</dbReference>
<reference evidence="3 4" key="1">
    <citation type="submission" date="2018-01" db="EMBL/GenBank/DDBJ databases">
        <title>A novel member of the phylum Bacteroidetes isolated from glacier ice.</title>
        <authorList>
            <person name="Liu Q."/>
            <person name="Xin Y.-H."/>
        </authorList>
    </citation>
    <scope>NUCLEOTIDE SEQUENCE [LARGE SCALE GENOMIC DNA]</scope>
    <source>
        <strain evidence="3 4">RB1R16</strain>
    </source>
</reference>
<dbReference type="GO" id="GO:0061504">
    <property type="term" value="P:cyclic threonylcarbamoyladenosine biosynthetic process"/>
    <property type="evidence" value="ECO:0007669"/>
    <property type="project" value="TreeGrafter"/>
</dbReference>
<gene>
    <name evidence="3" type="ORF">CJD36_006115</name>
</gene>
<proteinExistence type="predicted"/>